<feature type="domain" description="Glutamate/phenylalanine/leucine/valine/L-tryptophan dehydrogenase C-terminal" evidence="5">
    <location>
        <begin position="167"/>
        <end position="375"/>
    </location>
</feature>
<comment type="caution">
    <text evidence="6">The sequence shown here is derived from an EMBL/GenBank/DDBJ whole genome shotgun (WGS) entry which is preliminary data.</text>
</comment>
<evidence type="ECO:0000313" key="7">
    <source>
        <dbReference type="Proteomes" id="UP001185659"/>
    </source>
</evidence>
<dbReference type="PRINTS" id="PR00082">
    <property type="entry name" value="GLFDHDRGNASE"/>
</dbReference>
<evidence type="ECO:0000256" key="1">
    <source>
        <dbReference type="ARBA" id="ARBA00006382"/>
    </source>
</evidence>
<dbReference type="Pfam" id="PF00208">
    <property type="entry name" value="ELFV_dehydrog"/>
    <property type="match status" value="2"/>
</dbReference>
<dbReference type="Proteomes" id="UP001185659">
    <property type="component" value="Unassembled WGS sequence"/>
</dbReference>
<keyword evidence="3" id="KW-0520">NAD</keyword>
<dbReference type="InterPro" id="IPR006095">
    <property type="entry name" value="Glu/Leu/Phe/Val/Trp_DH"/>
</dbReference>
<dbReference type="Gene3D" id="3.40.50.10860">
    <property type="entry name" value="Leucine Dehydrogenase, chain A, domain 1"/>
    <property type="match status" value="1"/>
</dbReference>
<evidence type="ECO:0000256" key="4">
    <source>
        <dbReference type="RuleBase" id="RU004417"/>
    </source>
</evidence>
<protein>
    <submittedName>
        <fullName evidence="6">Glu/Leu/Phe/Val dehydrogenase dimerization domain-containing protein</fullName>
    </submittedName>
</protein>
<evidence type="ECO:0000259" key="5">
    <source>
        <dbReference type="SMART" id="SM00839"/>
    </source>
</evidence>
<dbReference type="SMART" id="SM00839">
    <property type="entry name" value="ELFV_dehydrog"/>
    <property type="match status" value="1"/>
</dbReference>
<dbReference type="InterPro" id="IPR006096">
    <property type="entry name" value="Glu/Leu/Phe/Val/Trp_DH_C"/>
</dbReference>
<keyword evidence="2 4" id="KW-0560">Oxidoreductase</keyword>
<dbReference type="PANTHER" id="PTHR42722:SF1">
    <property type="entry name" value="VALINE DEHYDROGENASE"/>
    <property type="match status" value="1"/>
</dbReference>
<gene>
    <name evidence="6" type="ORF">R2G56_06185</name>
</gene>
<sequence length="376" mass="39462">MLQTHTPRTLKTAAQKSTLTITDITAEAAKLDAFDNHERVWHGRDEERGLNAIVAIHNTVLGPGLGGTRVWPHETFEAALTDVLRLSRGMTFKSAVAGMAFGGGKALIIANSKTDKTPALLEAYAEMLAALEGQFFTGEDVGFTVADADFLRARTPNVTGTTVGGSGNPSPVTAHGVFLGVKAALQHRGVEALEGVHVAVQGLGSVGWTLCEKLHAEGARLSVTDIDTARMEQAKEAFGAEPVALDAILQVEADVFAPCALGGVLSAETIPLLGAKIVAGAANNPLVNHEDARLLMERGVLYAPDYVINAGGLINVAAELAPGGYDREATMAKVAKIPETLTDIFERAEAQKRPTNDVAAEIAFERIDAARKSAAG</sequence>
<name>A0ABU4AHZ5_9HYPH</name>
<reference evidence="6 7" key="1">
    <citation type="submission" date="2023-10" db="EMBL/GenBank/DDBJ databases">
        <authorList>
            <person name="Venkata Ramana C."/>
            <person name="Sasikala C."/>
            <person name="Dhurka M."/>
        </authorList>
    </citation>
    <scope>NUCLEOTIDE SEQUENCE [LARGE SCALE GENOMIC DNA]</scope>
    <source>
        <strain evidence="6 7">KCTC 32151</strain>
    </source>
</reference>
<dbReference type="SUPFAM" id="SSF53223">
    <property type="entry name" value="Aminoacid dehydrogenase-like, N-terminal domain"/>
    <property type="match status" value="1"/>
</dbReference>
<evidence type="ECO:0000256" key="3">
    <source>
        <dbReference type="ARBA" id="ARBA00023027"/>
    </source>
</evidence>
<dbReference type="InterPro" id="IPR016211">
    <property type="entry name" value="Glu/Phe/Leu/Val/Trp_DH_bac/arc"/>
</dbReference>
<dbReference type="InterPro" id="IPR036291">
    <property type="entry name" value="NAD(P)-bd_dom_sf"/>
</dbReference>
<dbReference type="RefSeq" id="WP_317560761.1">
    <property type="nucleotide sequence ID" value="NZ_JAWLIP010000002.1"/>
</dbReference>
<dbReference type="Gene3D" id="3.40.50.720">
    <property type="entry name" value="NAD(P)-binding Rossmann-like Domain"/>
    <property type="match status" value="1"/>
</dbReference>
<keyword evidence="7" id="KW-1185">Reference proteome</keyword>
<dbReference type="CDD" id="cd01075">
    <property type="entry name" value="NAD_bind_Leu_Phe_Val_DH"/>
    <property type="match status" value="1"/>
</dbReference>
<dbReference type="EMBL" id="JAWLIP010000002">
    <property type="protein sequence ID" value="MDV6225869.1"/>
    <property type="molecule type" value="Genomic_DNA"/>
</dbReference>
<evidence type="ECO:0000313" key="6">
    <source>
        <dbReference type="EMBL" id="MDV6225869.1"/>
    </source>
</evidence>
<dbReference type="InterPro" id="IPR046346">
    <property type="entry name" value="Aminoacid_DH-like_N_sf"/>
</dbReference>
<dbReference type="PANTHER" id="PTHR42722">
    <property type="entry name" value="LEUCINE DEHYDROGENASE"/>
    <property type="match status" value="1"/>
</dbReference>
<comment type="similarity">
    <text evidence="1 4">Belongs to the Glu/Leu/Phe/Val dehydrogenases family.</text>
</comment>
<dbReference type="SUPFAM" id="SSF51735">
    <property type="entry name" value="NAD(P)-binding Rossmann-fold domains"/>
    <property type="match status" value="1"/>
</dbReference>
<accession>A0ABU4AHZ5</accession>
<proteinExistence type="inferred from homology"/>
<dbReference type="PIRSF" id="PIRSF000188">
    <property type="entry name" value="Phe_leu_dh"/>
    <property type="match status" value="1"/>
</dbReference>
<organism evidence="6 7">
    <name type="scientific">Nitratireductor aquimarinus</name>
    <dbReference type="NCBI Taxonomy" id="889300"/>
    <lineage>
        <taxon>Bacteria</taxon>
        <taxon>Pseudomonadati</taxon>
        <taxon>Pseudomonadota</taxon>
        <taxon>Alphaproteobacteria</taxon>
        <taxon>Hyphomicrobiales</taxon>
        <taxon>Phyllobacteriaceae</taxon>
        <taxon>Nitratireductor</taxon>
    </lineage>
</organism>
<dbReference type="Pfam" id="PF02812">
    <property type="entry name" value="ELFV_dehydrog_N"/>
    <property type="match status" value="1"/>
</dbReference>
<evidence type="ECO:0000256" key="2">
    <source>
        <dbReference type="ARBA" id="ARBA00023002"/>
    </source>
</evidence>
<dbReference type="InterPro" id="IPR006097">
    <property type="entry name" value="Glu/Leu/Phe/Val/Trp_DH_dimer"/>
</dbReference>